<evidence type="ECO:0000259" key="2">
    <source>
        <dbReference type="PROSITE" id="PS50157"/>
    </source>
</evidence>
<accession>A0A401TB67</accession>
<organism evidence="3 4">
    <name type="scientific">Chiloscyllium punctatum</name>
    <name type="common">Brownbanded bambooshark</name>
    <name type="synonym">Hemiscyllium punctatum</name>
    <dbReference type="NCBI Taxonomy" id="137246"/>
    <lineage>
        <taxon>Eukaryota</taxon>
        <taxon>Metazoa</taxon>
        <taxon>Chordata</taxon>
        <taxon>Craniata</taxon>
        <taxon>Vertebrata</taxon>
        <taxon>Chondrichthyes</taxon>
        <taxon>Elasmobranchii</taxon>
        <taxon>Galeomorphii</taxon>
        <taxon>Galeoidea</taxon>
        <taxon>Orectolobiformes</taxon>
        <taxon>Hemiscylliidae</taxon>
        <taxon>Chiloscyllium</taxon>
    </lineage>
</organism>
<dbReference type="SUPFAM" id="SSF57667">
    <property type="entry name" value="beta-beta-alpha zinc fingers"/>
    <property type="match status" value="1"/>
</dbReference>
<dbReference type="OrthoDB" id="7312725at2759"/>
<dbReference type="PANTHER" id="PTHR47222:SF2">
    <property type="entry name" value="ZINC FINGER PROTEIN 687"/>
    <property type="match status" value="1"/>
</dbReference>
<keyword evidence="1" id="KW-0863">Zinc-finger</keyword>
<sequence>MLLPTKCSFFAHYRLHKSKSPYICPECGGVCRAAHIQTHVKDVCCHYARKIGYKCPQCGVVYGGITSIKSHIQDVHCEAFHKCPICPMAFKSAPSAHSHIYTQHPGVSNQQAK</sequence>
<dbReference type="PANTHER" id="PTHR47222">
    <property type="entry name" value="ZINC FINGER PROTEIN 532-RELATED"/>
    <property type="match status" value="1"/>
</dbReference>
<evidence type="ECO:0000313" key="4">
    <source>
        <dbReference type="Proteomes" id="UP000287033"/>
    </source>
</evidence>
<reference evidence="3 4" key="1">
    <citation type="journal article" date="2018" name="Nat. Ecol. Evol.">
        <title>Shark genomes provide insights into elasmobranch evolution and the origin of vertebrates.</title>
        <authorList>
            <person name="Hara Y"/>
            <person name="Yamaguchi K"/>
            <person name="Onimaru K"/>
            <person name="Kadota M"/>
            <person name="Koyanagi M"/>
            <person name="Keeley SD"/>
            <person name="Tatsumi K"/>
            <person name="Tanaka K"/>
            <person name="Motone F"/>
            <person name="Kageyama Y"/>
            <person name="Nozu R"/>
            <person name="Adachi N"/>
            <person name="Nishimura O"/>
            <person name="Nakagawa R"/>
            <person name="Tanegashima C"/>
            <person name="Kiyatake I"/>
            <person name="Matsumoto R"/>
            <person name="Murakumo K"/>
            <person name="Nishida K"/>
            <person name="Terakita A"/>
            <person name="Kuratani S"/>
            <person name="Sato K"/>
            <person name="Hyodo S Kuraku.S."/>
        </authorList>
    </citation>
    <scope>NUCLEOTIDE SEQUENCE [LARGE SCALE GENOMIC DNA]</scope>
</reference>
<dbReference type="AlphaFoldDB" id="A0A401TB67"/>
<name>A0A401TB67_CHIPU</name>
<dbReference type="STRING" id="137246.A0A401TB67"/>
<dbReference type="InterPro" id="IPR045914">
    <property type="entry name" value="Zn532-like"/>
</dbReference>
<keyword evidence="1" id="KW-0862">Zinc</keyword>
<protein>
    <recommendedName>
        <fullName evidence="2">C2H2-type domain-containing protein</fullName>
    </recommendedName>
</protein>
<feature type="domain" description="C2H2-type" evidence="2">
    <location>
        <begin position="53"/>
        <end position="76"/>
    </location>
</feature>
<evidence type="ECO:0000313" key="3">
    <source>
        <dbReference type="EMBL" id="GCC39901.1"/>
    </source>
</evidence>
<dbReference type="Pfam" id="PF00096">
    <property type="entry name" value="zf-C2H2"/>
    <property type="match status" value="1"/>
</dbReference>
<dbReference type="SMART" id="SM00355">
    <property type="entry name" value="ZnF_C2H2"/>
    <property type="match status" value="3"/>
</dbReference>
<gene>
    <name evidence="3" type="ORF">chiPu_0023663</name>
</gene>
<comment type="caution">
    <text evidence="3">The sequence shown here is derived from an EMBL/GenBank/DDBJ whole genome shotgun (WGS) entry which is preliminary data.</text>
</comment>
<proteinExistence type="predicted"/>
<dbReference type="InterPro" id="IPR036236">
    <property type="entry name" value="Znf_C2H2_sf"/>
</dbReference>
<dbReference type="Gene3D" id="3.30.160.60">
    <property type="entry name" value="Classic Zinc Finger"/>
    <property type="match status" value="1"/>
</dbReference>
<keyword evidence="4" id="KW-1185">Reference proteome</keyword>
<dbReference type="GO" id="GO:0008270">
    <property type="term" value="F:zinc ion binding"/>
    <property type="evidence" value="ECO:0007669"/>
    <property type="project" value="UniProtKB-KW"/>
</dbReference>
<keyword evidence="1" id="KW-0479">Metal-binding</keyword>
<dbReference type="Proteomes" id="UP000287033">
    <property type="component" value="Unassembled WGS sequence"/>
</dbReference>
<dbReference type="InterPro" id="IPR013087">
    <property type="entry name" value="Znf_C2H2_type"/>
</dbReference>
<dbReference type="EMBL" id="BEZZ01024724">
    <property type="protein sequence ID" value="GCC39901.1"/>
    <property type="molecule type" value="Genomic_DNA"/>
</dbReference>
<dbReference type="PROSITE" id="PS50157">
    <property type="entry name" value="ZINC_FINGER_C2H2_2"/>
    <property type="match status" value="1"/>
</dbReference>
<dbReference type="PROSITE" id="PS00028">
    <property type="entry name" value="ZINC_FINGER_C2H2_1"/>
    <property type="match status" value="2"/>
</dbReference>
<evidence type="ECO:0000256" key="1">
    <source>
        <dbReference type="PROSITE-ProRule" id="PRU00042"/>
    </source>
</evidence>